<protein>
    <submittedName>
        <fullName evidence="1">Methyltransferase type 11</fullName>
    </submittedName>
</protein>
<gene>
    <name evidence="1" type="ORF">C7A17_21555</name>
</gene>
<keyword evidence="1" id="KW-0808">Transferase</keyword>
<dbReference type="EMBL" id="CP027657">
    <property type="protein sequence ID" value="AVO55240.1"/>
    <property type="molecule type" value="Genomic_DNA"/>
</dbReference>
<dbReference type="GO" id="GO:0032259">
    <property type="term" value="P:methylation"/>
    <property type="evidence" value="ECO:0007669"/>
    <property type="project" value="UniProtKB-KW"/>
</dbReference>
<organism evidence="1 2">
    <name type="scientific">Ectopseudomonas mendocina</name>
    <name type="common">Pseudomonas mendocina</name>
    <dbReference type="NCBI Taxonomy" id="300"/>
    <lineage>
        <taxon>Bacteria</taxon>
        <taxon>Pseudomonadati</taxon>
        <taxon>Pseudomonadota</taxon>
        <taxon>Gammaproteobacteria</taxon>
        <taxon>Pseudomonadales</taxon>
        <taxon>Pseudomonadaceae</taxon>
        <taxon>Ectopseudomonas</taxon>
    </lineage>
</organism>
<keyword evidence="1" id="KW-0489">Methyltransferase</keyword>
<dbReference type="AlphaFoldDB" id="A0A2R3QU43"/>
<accession>A0A2R3QU43</accession>
<dbReference type="Pfam" id="PF13489">
    <property type="entry name" value="Methyltransf_23"/>
    <property type="match status" value="1"/>
</dbReference>
<dbReference type="GO" id="GO:0008168">
    <property type="term" value="F:methyltransferase activity"/>
    <property type="evidence" value="ECO:0007669"/>
    <property type="project" value="UniProtKB-KW"/>
</dbReference>
<name>A0A2R3QU43_ECTME</name>
<dbReference type="Proteomes" id="UP000238327">
    <property type="component" value="Chromosome"/>
</dbReference>
<dbReference type="OrthoDB" id="9791944at2"/>
<dbReference type="Gene3D" id="3.40.50.150">
    <property type="entry name" value="Vaccinia Virus protein VP39"/>
    <property type="match status" value="1"/>
</dbReference>
<dbReference type="SUPFAM" id="SSF53335">
    <property type="entry name" value="S-adenosyl-L-methionine-dependent methyltransferases"/>
    <property type="match status" value="1"/>
</dbReference>
<sequence>MSYVFSAEVLRKYEARYEACDSCGYLRVASPHWLEEAYSSAIADADTGLVARNMRIAEKLSSLLFWGMAERGNGRYLDSAGGYGMLTRLMRDYGFDFYWADKYCENFLARGFEFRAENGGCLAVTAMEVLEHLIDPVGHVEDILNSPTTDTLIFTTELYEGVPPKPDEWWYYSFPTGQHIGFFQHRTLQALAKKLGVNFYTANGIHILTRRSLNAKWLRVITSSYFSKITAPLLRRLLRSKTMDDHRKILDSVSKS</sequence>
<dbReference type="InterPro" id="IPR029063">
    <property type="entry name" value="SAM-dependent_MTases_sf"/>
</dbReference>
<proteinExistence type="predicted"/>
<evidence type="ECO:0000313" key="2">
    <source>
        <dbReference type="Proteomes" id="UP000238327"/>
    </source>
</evidence>
<reference evidence="1 2" key="1">
    <citation type="submission" date="2018-03" db="EMBL/GenBank/DDBJ databases">
        <title>Complete genome sequence and methylome analysis of Pseudomonas mendocina NEB 698.</title>
        <authorList>
            <person name="Morgan R.D."/>
        </authorList>
    </citation>
    <scope>NUCLEOTIDE SEQUENCE [LARGE SCALE GENOMIC DNA]</scope>
    <source>
        <strain evidence="1 2">NEB698</strain>
    </source>
</reference>
<evidence type="ECO:0000313" key="1">
    <source>
        <dbReference type="EMBL" id="AVO55240.1"/>
    </source>
</evidence>